<reference evidence="2 3" key="1">
    <citation type="journal article" date="2017" name="Genome Announc.">
        <title>Draft Genome Sequence of a Sporulating and Motile Strain of Lachnotalea glycerini Isolated from Water in Quebec City, Canada.</title>
        <authorList>
            <person name="Maheux A.F."/>
            <person name="Boudreau D.K."/>
            <person name="Berube E."/>
            <person name="Boissinot M."/>
            <person name="Raymond F."/>
            <person name="Brodeur S."/>
            <person name="Corbeil J."/>
            <person name="Isabel S."/>
            <person name="Omar R.F."/>
            <person name="Bergeron M.G."/>
        </authorList>
    </citation>
    <scope>NUCLEOTIDE SEQUENCE [LARGE SCALE GENOMIC DNA]</scope>
    <source>
        <strain evidence="2 3">CCRI-19302</strain>
    </source>
</reference>
<evidence type="ECO:0000313" key="3">
    <source>
        <dbReference type="Proteomes" id="UP000216411"/>
    </source>
</evidence>
<feature type="transmembrane region" description="Helical" evidence="1">
    <location>
        <begin position="66"/>
        <end position="86"/>
    </location>
</feature>
<dbReference type="Proteomes" id="UP000216411">
    <property type="component" value="Unassembled WGS sequence"/>
</dbReference>
<organism evidence="2 3">
    <name type="scientific">Lachnotalea glycerini</name>
    <dbReference type="NCBI Taxonomy" id="1763509"/>
    <lineage>
        <taxon>Bacteria</taxon>
        <taxon>Bacillati</taxon>
        <taxon>Bacillota</taxon>
        <taxon>Clostridia</taxon>
        <taxon>Lachnospirales</taxon>
        <taxon>Lachnospiraceae</taxon>
        <taxon>Lachnotalea</taxon>
    </lineage>
</organism>
<dbReference type="EMBL" id="NOKA02000003">
    <property type="protein sequence ID" value="RDY32590.1"/>
    <property type="molecule type" value="Genomic_DNA"/>
</dbReference>
<keyword evidence="3" id="KW-1185">Reference proteome</keyword>
<dbReference type="OrthoDB" id="1654616at2"/>
<evidence type="ECO:0000256" key="1">
    <source>
        <dbReference type="SAM" id="Phobius"/>
    </source>
</evidence>
<dbReference type="PANTHER" id="PTHR34821">
    <property type="entry name" value="INNER MEMBRANE PROTEIN YDCZ"/>
    <property type="match status" value="1"/>
</dbReference>
<proteinExistence type="predicted"/>
<dbReference type="InterPro" id="IPR037185">
    <property type="entry name" value="EmrE-like"/>
</dbReference>
<feature type="transmembrane region" description="Helical" evidence="1">
    <location>
        <begin position="32"/>
        <end position="54"/>
    </location>
</feature>
<keyword evidence="1" id="KW-0812">Transmembrane</keyword>
<keyword evidence="1" id="KW-1133">Transmembrane helix</keyword>
<comment type="caution">
    <text evidence="2">The sequence shown here is derived from an EMBL/GenBank/DDBJ whole genome shotgun (WGS) entry which is preliminary data.</text>
</comment>
<keyword evidence="1" id="KW-0472">Membrane</keyword>
<evidence type="ECO:0000313" key="2">
    <source>
        <dbReference type="EMBL" id="RDY32590.1"/>
    </source>
</evidence>
<dbReference type="Pfam" id="PF04657">
    <property type="entry name" value="DMT_YdcZ"/>
    <property type="match status" value="1"/>
</dbReference>
<dbReference type="InterPro" id="IPR006750">
    <property type="entry name" value="YdcZ"/>
</dbReference>
<feature type="transmembrane region" description="Helical" evidence="1">
    <location>
        <begin position="7"/>
        <end position="26"/>
    </location>
</feature>
<feature type="transmembrane region" description="Helical" evidence="1">
    <location>
        <begin position="98"/>
        <end position="117"/>
    </location>
</feature>
<dbReference type="PANTHER" id="PTHR34821:SF2">
    <property type="entry name" value="INNER MEMBRANE PROTEIN YDCZ"/>
    <property type="match status" value="1"/>
</dbReference>
<dbReference type="SUPFAM" id="SSF103481">
    <property type="entry name" value="Multidrug resistance efflux transporter EmrE"/>
    <property type="match status" value="1"/>
</dbReference>
<dbReference type="GO" id="GO:0005886">
    <property type="term" value="C:plasma membrane"/>
    <property type="evidence" value="ECO:0007669"/>
    <property type="project" value="TreeGrafter"/>
</dbReference>
<accession>A0A371JIN2</accession>
<dbReference type="AlphaFoldDB" id="A0A371JIN2"/>
<gene>
    <name evidence="2" type="ORF">CG710_003960</name>
</gene>
<feature type="transmembrane region" description="Helical" evidence="1">
    <location>
        <begin position="129"/>
        <end position="144"/>
    </location>
</feature>
<sequence>MEETKMAVFLSILSGVLLSVMIVMNSDLAISMGVYYAVALIHFIGLIVIVIIVSRKKLSMKFHNNIPIYWYAGGAIGILTTIFQNITVSNLGVSKTLALALFGQSIISIIIEHYGFLETPKKLLQKKQFIGIGFILCGIVVMFLY</sequence>
<name>A0A371JIN2_9FIRM</name>
<protein>
    <submittedName>
        <fullName evidence="2">DMT family transporter</fullName>
    </submittedName>
</protein>